<evidence type="ECO:0000313" key="14">
    <source>
        <dbReference type="EMBL" id="RGB78566.1"/>
    </source>
</evidence>
<dbReference type="OrthoDB" id="9812531at2"/>
<dbReference type="InterPro" id="IPR058204">
    <property type="entry name" value="FtsX_firmicutes-type"/>
</dbReference>
<proteinExistence type="inferred from homology"/>
<feature type="transmembrane region" description="Helical" evidence="11">
    <location>
        <begin position="273"/>
        <end position="297"/>
    </location>
</feature>
<gene>
    <name evidence="14" type="ORF">DW070_11640</name>
    <name evidence="15" type="ORF">DW747_12345</name>
</gene>
<accession>A0A3E2XJN7</accession>
<evidence type="ECO:0000313" key="15">
    <source>
        <dbReference type="EMBL" id="RGC44897.1"/>
    </source>
</evidence>
<evidence type="ECO:0000313" key="17">
    <source>
        <dbReference type="Proteomes" id="UP000261231"/>
    </source>
</evidence>
<dbReference type="Proteomes" id="UP000261231">
    <property type="component" value="Unassembled WGS sequence"/>
</dbReference>
<feature type="transmembrane region" description="Helical" evidence="11">
    <location>
        <begin position="223"/>
        <end position="247"/>
    </location>
</feature>
<comment type="subcellular location">
    <subcellularLocation>
        <location evidence="1">Cell membrane</location>
        <topology evidence="1">Multi-pass membrane protein</topology>
    </subcellularLocation>
</comment>
<dbReference type="GO" id="GO:0051301">
    <property type="term" value="P:cell division"/>
    <property type="evidence" value="ECO:0007669"/>
    <property type="project" value="UniProtKB-KW"/>
</dbReference>
<reference evidence="16 17" key="1">
    <citation type="submission" date="2018-08" db="EMBL/GenBank/DDBJ databases">
        <title>A genome reference for cultivated species of the human gut microbiota.</title>
        <authorList>
            <person name="Zou Y."/>
            <person name="Xue W."/>
            <person name="Luo G."/>
        </authorList>
    </citation>
    <scope>NUCLEOTIDE SEQUENCE [LARGE SCALE GENOMIC DNA]</scope>
    <source>
        <strain evidence="14 16">AF45-17</strain>
        <strain evidence="15 17">AM28-39</strain>
    </source>
</reference>
<dbReference type="PIRSF" id="PIRSF003097">
    <property type="entry name" value="FtsX"/>
    <property type="match status" value="1"/>
</dbReference>
<dbReference type="PANTHER" id="PTHR47755:SF1">
    <property type="entry name" value="CELL DIVISION PROTEIN FTSX"/>
    <property type="match status" value="1"/>
</dbReference>
<evidence type="ECO:0000256" key="10">
    <source>
        <dbReference type="PIRNR" id="PIRNR003097"/>
    </source>
</evidence>
<evidence type="ECO:0000259" key="12">
    <source>
        <dbReference type="Pfam" id="PF02687"/>
    </source>
</evidence>
<evidence type="ECO:0000256" key="4">
    <source>
        <dbReference type="ARBA" id="ARBA00022475"/>
    </source>
</evidence>
<dbReference type="GO" id="GO:0005886">
    <property type="term" value="C:plasma membrane"/>
    <property type="evidence" value="ECO:0007669"/>
    <property type="project" value="UniProtKB-SubCell"/>
</dbReference>
<evidence type="ECO:0000256" key="8">
    <source>
        <dbReference type="ARBA" id="ARBA00023136"/>
    </source>
</evidence>
<keyword evidence="7 11" id="KW-1133">Transmembrane helix</keyword>
<comment type="function">
    <text evidence="10">Part of the ABC transporter FtsEX involved in asymmetric cellular division facilitating the initiation of sporulation.</text>
</comment>
<feature type="transmembrane region" description="Helical" evidence="11">
    <location>
        <begin position="21"/>
        <end position="42"/>
    </location>
</feature>
<evidence type="ECO:0000256" key="3">
    <source>
        <dbReference type="ARBA" id="ARBA00021907"/>
    </source>
</evidence>
<evidence type="ECO:0000256" key="5">
    <source>
        <dbReference type="ARBA" id="ARBA00022618"/>
    </source>
</evidence>
<evidence type="ECO:0000259" key="13">
    <source>
        <dbReference type="Pfam" id="PF18075"/>
    </source>
</evidence>
<dbReference type="InterPro" id="IPR004513">
    <property type="entry name" value="FtsX"/>
</dbReference>
<keyword evidence="9 10" id="KW-0131">Cell cycle</keyword>
<feature type="domain" description="ABC3 transporter permease C-terminal" evidence="12">
    <location>
        <begin position="179"/>
        <end position="299"/>
    </location>
</feature>
<dbReference type="InterPro" id="IPR003838">
    <property type="entry name" value="ABC3_permease_C"/>
</dbReference>
<dbReference type="InterPro" id="IPR040690">
    <property type="entry name" value="FtsX_ECD"/>
</dbReference>
<dbReference type="Proteomes" id="UP000260773">
    <property type="component" value="Unassembled WGS sequence"/>
</dbReference>
<comment type="similarity">
    <text evidence="2 10">Belongs to the ABC-4 integral membrane protein family. FtsX subfamily.</text>
</comment>
<dbReference type="PANTHER" id="PTHR47755">
    <property type="entry name" value="CELL DIVISION PROTEIN FTSX"/>
    <property type="match status" value="1"/>
</dbReference>
<feature type="domain" description="FtsX extracellular" evidence="13">
    <location>
        <begin position="59"/>
        <end position="156"/>
    </location>
</feature>
<dbReference type="Pfam" id="PF18075">
    <property type="entry name" value="FtsX_ECD"/>
    <property type="match status" value="1"/>
</dbReference>
<evidence type="ECO:0000256" key="6">
    <source>
        <dbReference type="ARBA" id="ARBA00022692"/>
    </source>
</evidence>
<comment type="caution">
    <text evidence="15">The sequence shown here is derived from an EMBL/GenBank/DDBJ whole genome shotgun (WGS) entry which is preliminary data.</text>
</comment>
<dbReference type="NCBIfam" id="NF038347">
    <property type="entry name" value="FtsX_Gpos"/>
    <property type="match status" value="1"/>
</dbReference>
<name>A0A3E2XJN7_9FIRM</name>
<evidence type="ECO:0000256" key="2">
    <source>
        <dbReference type="ARBA" id="ARBA00007379"/>
    </source>
</evidence>
<evidence type="ECO:0000313" key="16">
    <source>
        <dbReference type="Proteomes" id="UP000260773"/>
    </source>
</evidence>
<keyword evidence="17" id="KW-1185">Reference proteome</keyword>
<organism evidence="15 17">
    <name type="scientific">Coprococcus catus</name>
    <dbReference type="NCBI Taxonomy" id="116085"/>
    <lineage>
        <taxon>Bacteria</taxon>
        <taxon>Bacillati</taxon>
        <taxon>Bacillota</taxon>
        <taxon>Clostridia</taxon>
        <taxon>Lachnospirales</taxon>
        <taxon>Lachnospiraceae</taxon>
        <taxon>Coprococcus</taxon>
    </lineage>
</organism>
<dbReference type="Gene3D" id="3.30.70.3040">
    <property type="match status" value="1"/>
</dbReference>
<keyword evidence="6 11" id="KW-0812">Transmembrane</keyword>
<keyword evidence="8 10" id="KW-0472">Membrane</keyword>
<sequence length="303" mass="33803">MSMSSFLYGIKQGIKNVFRNRLFSLASIGTITACLFIFGIFYCMVMNFQHIFSEVETTVGVTVFFNEDVEEDQILDIKSQIEQRDEVDNVHYTSPEEAWEEYKEKAFPDTDQNILTNLDNDNPLASSASLEVYLKDAAKQQELVDYIQGIDGVRSVNASKSVADSFASFGRLLSYVSLAIIVILVGVAVFLISNTVMIGITVRHEEIAIMKYLGATDFFVRAPFLIEGMLIGLIGSLIPVCALKVLYEKVISFMTTEFTSLSRFMTFLPAGEIFKVLIPISLIIGLGIGFIGSYLTLIKHIRV</sequence>
<dbReference type="Pfam" id="PF02687">
    <property type="entry name" value="FtsX"/>
    <property type="match status" value="1"/>
</dbReference>
<evidence type="ECO:0000256" key="11">
    <source>
        <dbReference type="SAM" id="Phobius"/>
    </source>
</evidence>
<dbReference type="AlphaFoldDB" id="A0A3E2XJN7"/>
<feature type="transmembrane region" description="Helical" evidence="11">
    <location>
        <begin position="175"/>
        <end position="202"/>
    </location>
</feature>
<keyword evidence="5 10" id="KW-0132">Cell division</keyword>
<evidence type="ECO:0000256" key="1">
    <source>
        <dbReference type="ARBA" id="ARBA00004651"/>
    </source>
</evidence>
<keyword evidence="4 10" id="KW-1003">Cell membrane</keyword>
<dbReference type="EMBL" id="QVFD01000013">
    <property type="protein sequence ID" value="RGC44897.1"/>
    <property type="molecule type" value="Genomic_DNA"/>
</dbReference>
<evidence type="ECO:0000256" key="7">
    <source>
        <dbReference type="ARBA" id="ARBA00022989"/>
    </source>
</evidence>
<evidence type="ECO:0000256" key="9">
    <source>
        <dbReference type="ARBA" id="ARBA00023306"/>
    </source>
</evidence>
<dbReference type="EMBL" id="QVEP01000030">
    <property type="protein sequence ID" value="RGB78566.1"/>
    <property type="molecule type" value="Genomic_DNA"/>
</dbReference>
<protein>
    <recommendedName>
        <fullName evidence="3 10">Cell division protein FtsX</fullName>
    </recommendedName>
</protein>